<keyword evidence="5 7" id="KW-0472">Membrane</keyword>
<feature type="transmembrane region" description="Helical" evidence="7">
    <location>
        <begin position="6"/>
        <end position="21"/>
    </location>
</feature>
<evidence type="ECO:0000256" key="3">
    <source>
        <dbReference type="ARBA" id="ARBA00022692"/>
    </source>
</evidence>
<dbReference type="AlphaFoldDB" id="A0A182IJM2"/>
<feature type="transmembrane region" description="Helical" evidence="7">
    <location>
        <begin position="389"/>
        <end position="412"/>
    </location>
</feature>
<proteinExistence type="inferred from homology"/>
<keyword evidence="4 7" id="KW-1133">Transmembrane helix</keyword>
<feature type="domain" description="CWH43-like N-terminal" evidence="8">
    <location>
        <begin position="28"/>
        <end position="253"/>
    </location>
</feature>
<evidence type="ECO:0000256" key="2">
    <source>
        <dbReference type="ARBA" id="ARBA00006565"/>
    </source>
</evidence>
<evidence type="ECO:0000313" key="9">
    <source>
        <dbReference type="EnsemblMetazoa" id="AATE000407-PA.1"/>
    </source>
</evidence>
<name>A0A182IJM2_ANOAO</name>
<dbReference type="PANTHER" id="PTHR21324">
    <property type="entry name" value="FASTING-INDUCIBLE INTEGRAL MEMBRANE PROTEIN TM6P1-RELATED"/>
    <property type="match status" value="1"/>
</dbReference>
<comment type="subcellular location">
    <subcellularLocation>
        <location evidence="1">Endomembrane system</location>
        <topology evidence="1">Multi-pass membrane protein</topology>
    </subcellularLocation>
</comment>
<dbReference type="Pfam" id="PF10277">
    <property type="entry name" value="Frag1"/>
    <property type="match status" value="1"/>
</dbReference>
<evidence type="ECO:0000256" key="7">
    <source>
        <dbReference type="SAM" id="Phobius"/>
    </source>
</evidence>
<evidence type="ECO:0000256" key="6">
    <source>
        <dbReference type="SAM" id="MobiDB-lite"/>
    </source>
</evidence>
<evidence type="ECO:0000259" key="8">
    <source>
        <dbReference type="Pfam" id="PF10277"/>
    </source>
</evidence>
<feature type="compositionally biased region" description="Basic and acidic residues" evidence="6">
    <location>
        <begin position="295"/>
        <end position="312"/>
    </location>
</feature>
<dbReference type="VEuPathDB" id="VectorBase:AATE000407"/>
<dbReference type="InterPro" id="IPR050911">
    <property type="entry name" value="DRAM/TMEM150_Autophagy_Mod"/>
</dbReference>
<dbReference type="InterPro" id="IPR019402">
    <property type="entry name" value="CWH43_N"/>
</dbReference>
<feature type="transmembrane region" description="Helical" evidence="7">
    <location>
        <begin position="146"/>
        <end position="170"/>
    </location>
</feature>
<feature type="region of interest" description="Disordered" evidence="6">
    <location>
        <begin position="286"/>
        <end position="312"/>
    </location>
</feature>
<organism evidence="9">
    <name type="scientific">Anopheles atroparvus</name>
    <name type="common">European mosquito</name>
    <dbReference type="NCBI Taxonomy" id="41427"/>
    <lineage>
        <taxon>Eukaryota</taxon>
        <taxon>Metazoa</taxon>
        <taxon>Ecdysozoa</taxon>
        <taxon>Arthropoda</taxon>
        <taxon>Hexapoda</taxon>
        <taxon>Insecta</taxon>
        <taxon>Pterygota</taxon>
        <taxon>Neoptera</taxon>
        <taxon>Endopterygota</taxon>
        <taxon>Diptera</taxon>
        <taxon>Nematocera</taxon>
        <taxon>Culicoidea</taxon>
        <taxon>Culicidae</taxon>
        <taxon>Anophelinae</taxon>
        <taxon>Anopheles</taxon>
    </lineage>
</organism>
<dbReference type="GO" id="GO:0012505">
    <property type="term" value="C:endomembrane system"/>
    <property type="evidence" value="ECO:0007669"/>
    <property type="project" value="UniProtKB-SubCell"/>
</dbReference>
<feature type="transmembrane region" description="Helical" evidence="7">
    <location>
        <begin position="227"/>
        <end position="248"/>
    </location>
</feature>
<keyword evidence="3 7" id="KW-0812">Transmembrane</keyword>
<evidence type="ECO:0000256" key="1">
    <source>
        <dbReference type="ARBA" id="ARBA00004127"/>
    </source>
</evidence>
<accession>A0A182IJM2</accession>
<sequence>LFLFVVPFPFAFVSAAGVLVSRETMSNLYLLPISVFLLFNFTFIGTYIAAVLQGHVVPTVPYISDAATYSPESCVFGQFINIGCVLLGITIYVRYRQIQEISYRHSDVRQALGRCSGTAFWIGIGSCLGISIVGNFQETNVRTMHYVGAFLSFGLGTVYFWIQSYISYYIQPYMGSMQKANLRMLLSVICTIFFIVVAVTGVISHILFNGTDPRKWYPSDGGWEYHVASSISEWIVATTFCFYVLTFADEFRTMRFDHPPLILLEIESSRSYEPVINEPSVAVISASSSGSSSNAHDETDGHQRKRSLSETDLTSHRPMGTIVLTSLARTRPTGCPRTPLGLPVGLLERGIAPQLPTEPRVQLRPTLAPIARSEPRNGRLSQRTDGQKLASLSISLMLVALLEALHSLTAYLSDSLRQGYI</sequence>
<evidence type="ECO:0000256" key="4">
    <source>
        <dbReference type="ARBA" id="ARBA00022989"/>
    </source>
</evidence>
<protein>
    <recommendedName>
        <fullName evidence="8">CWH43-like N-terminal domain-containing protein</fullName>
    </recommendedName>
</protein>
<evidence type="ECO:0000256" key="5">
    <source>
        <dbReference type="ARBA" id="ARBA00023136"/>
    </source>
</evidence>
<feature type="transmembrane region" description="Helical" evidence="7">
    <location>
        <begin position="75"/>
        <end position="95"/>
    </location>
</feature>
<dbReference type="EnsemblMetazoa" id="AATE000407-RA">
    <property type="protein sequence ID" value="AATE000407-PA.1"/>
    <property type="gene ID" value="AATE000407"/>
</dbReference>
<dbReference type="PANTHER" id="PTHR21324:SF2">
    <property type="entry name" value="EG:22E5.9 PROTEIN"/>
    <property type="match status" value="1"/>
</dbReference>
<comment type="similarity">
    <text evidence="2">Belongs to the DRAM/TMEM150 family.</text>
</comment>
<feature type="transmembrane region" description="Helical" evidence="7">
    <location>
        <begin position="182"/>
        <end position="207"/>
    </location>
</feature>
<reference evidence="9" key="1">
    <citation type="submission" date="2022-08" db="UniProtKB">
        <authorList>
            <consortium name="EnsemblMetazoa"/>
        </authorList>
    </citation>
    <scope>IDENTIFICATION</scope>
    <source>
        <strain evidence="9">EBRO</strain>
    </source>
</reference>
<feature type="transmembrane region" description="Helical" evidence="7">
    <location>
        <begin position="115"/>
        <end position="134"/>
    </location>
</feature>
<feature type="transmembrane region" description="Helical" evidence="7">
    <location>
        <begin position="28"/>
        <end position="55"/>
    </location>
</feature>